<proteinExistence type="predicted"/>
<gene>
    <name evidence="1" type="ORF">HXM80_00270</name>
</gene>
<name>A0A930GT53_NEISI</name>
<evidence type="ECO:0000313" key="1">
    <source>
        <dbReference type="EMBL" id="MBF1264147.1"/>
    </source>
</evidence>
<dbReference type="EMBL" id="JABZQQ010000001">
    <property type="protein sequence ID" value="MBF1264147.1"/>
    <property type="molecule type" value="Genomic_DNA"/>
</dbReference>
<dbReference type="AlphaFoldDB" id="A0A930GT53"/>
<organism evidence="1 2">
    <name type="scientific">Neisseria sicca</name>
    <dbReference type="NCBI Taxonomy" id="490"/>
    <lineage>
        <taxon>Bacteria</taxon>
        <taxon>Pseudomonadati</taxon>
        <taxon>Pseudomonadota</taxon>
        <taxon>Betaproteobacteria</taxon>
        <taxon>Neisseriales</taxon>
        <taxon>Neisseriaceae</taxon>
        <taxon>Neisseria</taxon>
    </lineage>
</organism>
<dbReference type="Proteomes" id="UP000780345">
    <property type="component" value="Unassembled WGS sequence"/>
</dbReference>
<protein>
    <submittedName>
        <fullName evidence="1">Uncharacterized protein</fullName>
    </submittedName>
</protein>
<comment type="caution">
    <text evidence="1">The sequence shown here is derived from an EMBL/GenBank/DDBJ whole genome shotgun (WGS) entry which is preliminary data.</text>
</comment>
<dbReference type="RefSeq" id="WP_070441689.1">
    <property type="nucleotide sequence ID" value="NZ_CAUTOR010000001.1"/>
</dbReference>
<reference evidence="1" key="1">
    <citation type="submission" date="2020-04" db="EMBL/GenBank/DDBJ databases">
        <title>Deep metagenomics examines the oral microbiome during advanced dental caries in children, revealing novel taxa and co-occurrences with host molecules.</title>
        <authorList>
            <person name="Baker J.L."/>
            <person name="Morton J.T."/>
            <person name="Dinis M."/>
            <person name="Alvarez R."/>
            <person name="Tran N.C."/>
            <person name="Knight R."/>
            <person name="Edlund A."/>
        </authorList>
    </citation>
    <scope>NUCLEOTIDE SEQUENCE</scope>
    <source>
        <strain evidence="1">JCVI_32_bin.62</strain>
    </source>
</reference>
<evidence type="ECO:0000313" key="2">
    <source>
        <dbReference type="Proteomes" id="UP000780345"/>
    </source>
</evidence>
<sequence length="76" mass="8101">MTNLYQNLTALLNREQRGIAKITGDLGGGSWAAQTQSGGNIVLSGQAALNQRVFYDIRTNRIISQAPDAAVLELGV</sequence>
<accession>A0A930GT53</accession>